<dbReference type="InterPro" id="IPR031825">
    <property type="entry name" value="RXLR"/>
</dbReference>
<keyword evidence="4 5" id="KW-0732">Signal</keyword>
<feature type="signal peptide" evidence="5">
    <location>
        <begin position="1"/>
        <end position="22"/>
    </location>
</feature>
<keyword evidence="7" id="KW-1185">Reference proteome</keyword>
<evidence type="ECO:0000313" key="7">
    <source>
        <dbReference type="Proteomes" id="UP000198211"/>
    </source>
</evidence>
<dbReference type="Proteomes" id="UP000198211">
    <property type="component" value="Unassembled WGS sequence"/>
</dbReference>
<name>A0A225V5G1_9STRA</name>
<protein>
    <recommendedName>
        <fullName evidence="5">RxLR effector protein</fullName>
    </recommendedName>
</protein>
<keyword evidence="3 5" id="KW-0964">Secreted</keyword>
<evidence type="ECO:0000256" key="5">
    <source>
        <dbReference type="RuleBase" id="RU367124"/>
    </source>
</evidence>
<comment type="subcellular location">
    <subcellularLocation>
        <location evidence="1 5">Secreted</location>
    </subcellularLocation>
</comment>
<evidence type="ECO:0000256" key="1">
    <source>
        <dbReference type="ARBA" id="ARBA00004613"/>
    </source>
</evidence>
<comment type="caution">
    <text evidence="6">The sequence shown here is derived from an EMBL/GenBank/DDBJ whole genome shotgun (WGS) entry which is preliminary data.</text>
</comment>
<evidence type="ECO:0000256" key="2">
    <source>
        <dbReference type="ARBA" id="ARBA00010400"/>
    </source>
</evidence>
<accession>A0A225V5G1</accession>
<sequence>MRLQVWLLVVMLVVLFTSLSQAVDAGTIRSSTSKTVNSATAEENNVPERFLRGGDDITSGIEKPDYLANPDEEKALVLPKALQKLGYSTISAADSVLYNTVKIAADRPAAQKVRNFIIDRFLYPFYYSNGKRPKDLLQKLNPQASPYEQDKIKVVADDFAKWIAKNHPDAN</sequence>
<comment type="function">
    <text evidence="5">Effector that suppresses plant defense responses during pathogen infection.</text>
</comment>
<evidence type="ECO:0000313" key="6">
    <source>
        <dbReference type="EMBL" id="OWZ00219.1"/>
    </source>
</evidence>
<dbReference type="EMBL" id="NBNE01007802">
    <property type="protein sequence ID" value="OWZ00219.1"/>
    <property type="molecule type" value="Genomic_DNA"/>
</dbReference>
<dbReference type="AlphaFoldDB" id="A0A225V5G1"/>
<reference evidence="7" key="1">
    <citation type="submission" date="2017-03" db="EMBL/GenBank/DDBJ databases">
        <title>Phytopthora megakarya and P. palmivora, two closely related causual agents of cacao black pod achieved similar genome size and gene model numbers by different mechanisms.</title>
        <authorList>
            <person name="Ali S."/>
            <person name="Shao J."/>
            <person name="Larry D.J."/>
            <person name="Kronmiller B."/>
            <person name="Shen D."/>
            <person name="Strem M.D."/>
            <person name="Melnick R.L."/>
            <person name="Guiltinan M.J."/>
            <person name="Tyler B.M."/>
            <person name="Meinhardt L.W."/>
            <person name="Bailey B.A."/>
        </authorList>
    </citation>
    <scope>NUCLEOTIDE SEQUENCE [LARGE SCALE GENOMIC DNA]</scope>
    <source>
        <strain evidence="7">zdho120</strain>
    </source>
</reference>
<dbReference type="Pfam" id="PF16810">
    <property type="entry name" value="RXLR"/>
    <property type="match status" value="1"/>
</dbReference>
<comment type="domain">
    <text evidence="5">The RxLR-dEER motif acts to carry the protein into the host cell cytoplasm through binding to cell surface phosphatidylinositol-3-phosphate.</text>
</comment>
<feature type="chain" id="PRO_5045006604" description="RxLR effector protein" evidence="5">
    <location>
        <begin position="23"/>
        <end position="171"/>
    </location>
</feature>
<organism evidence="6 7">
    <name type="scientific">Phytophthora megakarya</name>
    <dbReference type="NCBI Taxonomy" id="4795"/>
    <lineage>
        <taxon>Eukaryota</taxon>
        <taxon>Sar</taxon>
        <taxon>Stramenopiles</taxon>
        <taxon>Oomycota</taxon>
        <taxon>Peronosporomycetes</taxon>
        <taxon>Peronosporales</taxon>
        <taxon>Peronosporaceae</taxon>
        <taxon>Phytophthora</taxon>
    </lineage>
</organism>
<proteinExistence type="inferred from homology"/>
<comment type="similarity">
    <text evidence="2 5">Belongs to the RxLR effector family.</text>
</comment>
<gene>
    <name evidence="6" type="ORF">PHMEG_00028643</name>
</gene>
<evidence type="ECO:0000256" key="4">
    <source>
        <dbReference type="ARBA" id="ARBA00022729"/>
    </source>
</evidence>
<evidence type="ECO:0000256" key="3">
    <source>
        <dbReference type="ARBA" id="ARBA00022525"/>
    </source>
</evidence>